<keyword evidence="4" id="KW-1185">Reference proteome</keyword>
<dbReference type="PANTHER" id="PTHR46401:SF8">
    <property type="entry name" value="BLL6006 PROTEIN"/>
    <property type="match status" value="1"/>
</dbReference>
<dbReference type="Proteomes" id="UP000293568">
    <property type="component" value="Chromosome"/>
</dbReference>
<evidence type="ECO:0000313" key="4">
    <source>
        <dbReference type="Proteomes" id="UP000293568"/>
    </source>
</evidence>
<dbReference type="InterPro" id="IPR001296">
    <property type="entry name" value="Glyco_trans_1"/>
</dbReference>
<dbReference type="Gene3D" id="3.40.50.2000">
    <property type="entry name" value="Glycogen Phosphorylase B"/>
    <property type="match status" value="2"/>
</dbReference>
<evidence type="ECO:0000259" key="2">
    <source>
        <dbReference type="Pfam" id="PF13946"/>
    </source>
</evidence>
<feature type="domain" description="DUF4214" evidence="2">
    <location>
        <begin position="48"/>
        <end position="100"/>
    </location>
</feature>
<dbReference type="Gene3D" id="1.10.3130.20">
    <property type="entry name" value="Phycobilisome linker domain"/>
    <property type="match status" value="1"/>
</dbReference>
<accession>A0A4P6ER94</accession>
<proteinExistence type="predicted"/>
<dbReference type="AlphaFoldDB" id="A0A4P6ER94"/>
<name>A0A4P6ER94_9BACL</name>
<protein>
    <submittedName>
        <fullName evidence="3">DUF4214 domain-containing protein</fullName>
    </submittedName>
</protein>
<gene>
    <name evidence="3" type="ORF">ET464_03290</name>
</gene>
<dbReference type="PANTHER" id="PTHR46401">
    <property type="entry name" value="GLYCOSYLTRANSFERASE WBBK-RELATED"/>
    <property type="match status" value="1"/>
</dbReference>
<dbReference type="GO" id="GO:0016757">
    <property type="term" value="F:glycosyltransferase activity"/>
    <property type="evidence" value="ECO:0007669"/>
    <property type="project" value="InterPro"/>
</dbReference>
<evidence type="ECO:0000259" key="1">
    <source>
        <dbReference type="Pfam" id="PF00534"/>
    </source>
</evidence>
<dbReference type="InterPro" id="IPR025282">
    <property type="entry name" value="DUF4214"/>
</dbReference>
<dbReference type="SUPFAM" id="SSF53756">
    <property type="entry name" value="UDP-Glycosyltransferase/glycogen phosphorylase"/>
    <property type="match status" value="1"/>
</dbReference>
<dbReference type="KEGG" id="pprt:ET464_03290"/>
<dbReference type="Pfam" id="PF13946">
    <property type="entry name" value="DUF4214"/>
    <property type="match status" value="1"/>
</dbReference>
<dbReference type="InterPro" id="IPR038255">
    <property type="entry name" value="PBS_linker_sf"/>
</dbReference>
<dbReference type="EMBL" id="CP035492">
    <property type="protein sequence ID" value="QAY65550.1"/>
    <property type="molecule type" value="Genomic_DNA"/>
</dbReference>
<reference evidence="3 4" key="1">
    <citation type="submission" date="2019-01" db="EMBL/GenBank/DDBJ databases">
        <title>Genome sequencing of strain FW100M-2.</title>
        <authorList>
            <person name="Heo J."/>
            <person name="Kim S.-J."/>
            <person name="Kim J.-S."/>
            <person name="Hong S.-B."/>
            <person name="Kwon S.-W."/>
        </authorList>
    </citation>
    <scope>NUCLEOTIDE SEQUENCE [LARGE SCALE GENOMIC DNA]</scope>
    <source>
        <strain evidence="3 4">FW100M-2</strain>
    </source>
</reference>
<dbReference type="Pfam" id="PF00534">
    <property type="entry name" value="Glycos_transf_1"/>
    <property type="match status" value="1"/>
</dbReference>
<organism evidence="3 4">
    <name type="scientific">Paenibacillus protaetiae</name>
    <dbReference type="NCBI Taxonomy" id="2509456"/>
    <lineage>
        <taxon>Bacteria</taxon>
        <taxon>Bacillati</taxon>
        <taxon>Bacillota</taxon>
        <taxon>Bacilli</taxon>
        <taxon>Bacillales</taxon>
        <taxon>Paenibacillaceae</taxon>
        <taxon>Paenibacillus</taxon>
    </lineage>
</organism>
<feature type="domain" description="Glycosyl transferase family 1" evidence="1">
    <location>
        <begin position="390"/>
        <end position="538"/>
    </location>
</feature>
<sequence length="576" mass="66037">MNISGIGNRRKGDNAMNYIELRYRSRRFSESMSTTSTVIQYLRDIYELDNELFLWELYKQLLNREPDQPGFASHLSLLNNGHTRSYIVSDIINSKEAQHLYQSPALTAPHGYSIIQVLHAARRLHPETFVTRLYEQLLNRRPQQGELRIHMNMLVKMSRWRLVTSLIHTPECQRLLAGLKPSAVPQTPVHARQIGIFLGFSQQVTLGGEGIGRYTVRLAEGLLQHDDQTMVHVFAMAHNMDEVLSTFQYFMHKYPNRLFFGAFPDAGWLNRHAPVDAWIIPYIGLELAEQLERPNIVVLHDLVYVHFYDVYIRKQPEFLHYLDPIVKALAAKAARVVCSSNFIRDHEGLQYLKLPADKVKVIRLAAPSAEYDAAGIPDEQAFRSKYQLHTSYITFPSAIRLHKNHLRLIEAFLNYKQSPDGHDSDLALVFTDRFDDNPLRPEYEALLKRYYPGTLNSVVFLGRIPFSHLPALYKYAIGTIVPTEFEGSCPFPILESLSVGTPVAISRINVALEVIEDLSSFITFHPHLVPEIQWAIHQLRVRHAELPDRQRAAISGALNRTWKDAAAEFIELIDSL</sequence>
<dbReference type="OrthoDB" id="9797829at2"/>
<evidence type="ECO:0000313" key="3">
    <source>
        <dbReference type="EMBL" id="QAY65550.1"/>
    </source>
</evidence>